<protein>
    <submittedName>
        <fullName evidence="1">Uncharacterized protein</fullName>
    </submittedName>
</protein>
<organism evidence="1">
    <name type="scientific">Myoviridae sp. ctNnv6</name>
    <dbReference type="NCBI Taxonomy" id="2825091"/>
    <lineage>
        <taxon>Viruses</taxon>
        <taxon>Duplodnaviria</taxon>
        <taxon>Heunggongvirae</taxon>
        <taxon>Uroviricota</taxon>
        <taxon>Caudoviricetes</taxon>
    </lineage>
</organism>
<sequence>MIHKGDKFKVHWVEHETNYVDRLYEVVSVKDGCHCPRPSWLTGLPETPRAAHCHISARLVRSPLATEDNGLHWFNDIDPQTLHSITSPDFWLEIVRQPGDQLSLF</sequence>
<evidence type="ECO:0000313" key="1">
    <source>
        <dbReference type="EMBL" id="DAE01224.1"/>
    </source>
</evidence>
<dbReference type="EMBL" id="BK015321">
    <property type="protein sequence ID" value="DAE01224.1"/>
    <property type="molecule type" value="Genomic_DNA"/>
</dbReference>
<proteinExistence type="predicted"/>
<accession>A0A8S5P3L9</accession>
<name>A0A8S5P3L9_9CAUD</name>
<reference evidence="1" key="1">
    <citation type="journal article" date="2021" name="Proc. Natl. Acad. Sci. U.S.A.">
        <title>A Catalog of Tens of Thousands of Viruses from Human Metagenomes Reveals Hidden Associations with Chronic Diseases.</title>
        <authorList>
            <person name="Tisza M.J."/>
            <person name="Buck C.B."/>
        </authorList>
    </citation>
    <scope>NUCLEOTIDE SEQUENCE</scope>
    <source>
        <strain evidence="1">CtNnv6</strain>
    </source>
</reference>